<proteinExistence type="predicted"/>
<evidence type="ECO:0000259" key="1">
    <source>
        <dbReference type="Pfam" id="PF00535"/>
    </source>
</evidence>
<dbReference type="CDD" id="cd00761">
    <property type="entry name" value="Glyco_tranf_GTA_type"/>
    <property type="match status" value="1"/>
</dbReference>
<dbReference type="EMBL" id="BSOA01000034">
    <property type="protein sequence ID" value="GLQ89451.1"/>
    <property type="molecule type" value="Genomic_DNA"/>
</dbReference>
<accession>A0ABQ5XFM0</accession>
<dbReference type="RefSeq" id="WP_284332882.1">
    <property type="nucleotide sequence ID" value="NZ_BSOA01000034.1"/>
</dbReference>
<dbReference type="PANTHER" id="PTHR43685:SF13">
    <property type="entry name" value="O ANTIGEN BIOSYNTHESIS RHAMNOSYLTRANSFERASE RFBN"/>
    <property type="match status" value="1"/>
</dbReference>
<dbReference type="InterPro" id="IPR050834">
    <property type="entry name" value="Glycosyltransf_2"/>
</dbReference>
<keyword evidence="3" id="KW-1185">Reference proteome</keyword>
<comment type="caution">
    <text evidence="2">The sequence shown here is derived from an EMBL/GenBank/DDBJ whole genome shotgun (WGS) entry which is preliminary data.</text>
</comment>
<dbReference type="PANTHER" id="PTHR43685">
    <property type="entry name" value="GLYCOSYLTRANSFERASE"/>
    <property type="match status" value="1"/>
</dbReference>
<dbReference type="Proteomes" id="UP001156627">
    <property type="component" value="Unassembled WGS sequence"/>
</dbReference>
<name>A0ABQ5XFM0_9GAMM</name>
<protein>
    <submittedName>
        <fullName evidence="2">Biofilm formation protein PslC</fullName>
    </submittedName>
</protein>
<organism evidence="2 3">
    <name type="scientific">Dyella flagellata</name>
    <dbReference type="NCBI Taxonomy" id="1867833"/>
    <lineage>
        <taxon>Bacteria</taxon>
        <taxon>Pseudomonadati</taxon>
        <taxon>Pseudomonadota</taxon>
        <taxon>Gammaproteobacteria</taxon>
        <taxon>Lysobacterales</taxon>
        <taxon>Rhodanobacteraceae</taxon>
        <taxon>Dyella</taxon>
    </lineage>
</organism>
<reference evidence="3" key="1">
    <citation type="journal article" date="2019" name="Int. J. Syst. Evol. Microbiol.">
        <title>The Global Catalogue of Microorganisms (GCM) 10K type strain sequencing project: providing services to taxonomists for standard genome sequencing and annotation.</title>
        <authorList>
            <consortium name="The Broad Institute Genomics Platform"/>
            <consortium name="The Broad Institute Genome Sequencing Center for Infectious Disease"/>
            <person name="Wu L."/>
            <person name="Ma J."/>
        </authorList>
    </citation>
    <scope>NUCLEOTIDE SEQUENCE [LARGE SCALE GENOMIC DNA]</scope>
    <source>
        <strain evidence="3">NBRC 111981</strain>
    </source>
</reference>
<dbReference type="Gene3D" id="3.90.550.10">
    <property type="entry name" value="Spore Coat Polysaccharide Biosynthesis Protein SpsA, Chain A"/>
    <property type="match status" value="1"/>
</dbReference>
<feature type="domain" description="Glycosyltransferase 2-like" evidence="1">
    <location>
        <begin position="5"/>
        <end position="168"/>
    </location>
</feature>
<evidence type="ECO:0000313" key="2">
    <source>
        <dbReference type="EMBL" id="GLQ89451.1"/>
    </source>
</evidence>
<dbReference type="Pfam" id="PF00535">
    <property type="entry name" value="Glycos_transf_2"/>
    <property type="match status" value="1"/>
</dbReference>
<dbReference type="SUPFAM" id="SSF53448">
    <property type="entry name" value="Nucleotide-diphospho-sugar transferases"/>
    <property type="match status" value="1"/>
</dbReference>
<sequence>MRTALIIPTRNSGAYLERLLPALDRQTLQPDELLVVDSASTDGSPERWLQFGARVVSIDANHFNHGGTRRWASTLVKADCLIYMTQDAVPWHKNSLRRLRAGLYAAPDIGVAYGRQLPHPGSSVLAALARNFNYPPQSRVKRWSDATQLGIKTCFSSNAFAAYRHDALLVSGGFPTDAIGSEDAYVAARMLLAGYAVHYAADALVCHSHDYTPAEEFRRYFDIGVFYSRERWIGQSFGTASGEGLRFVKQELHALWRSGQAWRAPTALYRNVLKLLGYWLGRRERHLPAALKQRISMFPNYWMRQNP</sequence>
<dbReference type="InterPro" id="IPR029044">
    <property type="entry name" value="Nucleotide-diphossugar_trans"/>
</dbReference>
<dbReference type="InterPro" id="IPR001173">
    <property type="entry name" value="Glyco_trans_2-like"/>
</dbReference>
<gene>
    <name evidence="2" type="primary">pslC</name>
    <name evidence="2" type="ORF">GCM10007898_30240</name>
</gene>
<evidence type="ECO:0000313" key="3">
    <source>
        <dbReference type="Proteomes" id="UP001156627"/>
    </source>
</evidence>